<keyword evidence="4" id="KW-0813">Transport</keyword>
<dbReference type="SMART" id="SM01408">
    <property type="entry name" value="ING"/>
    <property type="match status" value="1"/>
</dbReference>
<keyword evidence="6" id="KW-0931">ER-Golgi transport</keyword>
<dbReference type="Gene3D" id="6.10.140.1740">
    <property type="match status" value="1"/>
</dbReference>
<dbReference type="GO" id="GO:1990070">
    <property type="term" value="C:TRAPPI protein complex"/>
    <property type="evidence" value="ECO:0007669"/>
    <property type="project" value="TreeGrafter"/>
</dbReference>
<dbReference type="Gene3D" id="3.30.40.10">
    <property type="entry name" value="Zinc/RING finger domain, C3HC4 (zinc finger)"/>
    <property type="match status" value="1"/>
</dbReference>
<comment type="subcellular location">
    <subcellularLocation>
        <location evidence="1">Endoplasmic reticulum</location>
    </subcellularLocation>
    <subcellularLocation>
        <location evidence="2">Golgi apparatus</location>
    </subcellularLocation>
</comment>
<evidence type="ECO:0000313" key="11">
    <source>
        <dbReference type="Proteomes" id="UP000243217"/>
    </source>
</evidence>
<dbReference type="SUPFAM" id="SSF57903">
    <property type="entry name" value="FYVE/PHD zinc finger"/>
    <property type="match status" value="1"/>
</dbReference>
<dbReference type="AlphaFoldDB" id="A0A1W0A013"/>
<dbReference type="InterPro" id="IPR016696">
    <property type="entry name" value="TRAPP-I_su5"/>
</dbReference>
<dbReference type="SUPFAM" id="SSF111126">
    <property type="entry name" value="Ligand-binding domain in the NO signalling and Golgi transport"/>
    <property type="match status" value="1"/>
</dbReference>
<evidence type="ECO:0000256" key="8">
    <source>
        <dbReference type="SAM" id="MobiDB-lite"/>
    </source>
</evidence>
<reference evidence="10 11" key="1">
    <citation type="journal article" date="2014" name="Genome Biol. Evol.">
        <title>The secreted proteins of Achlya hypogyna and Thraustotheca clavata identify the ancestral oomycete secretome and reveal gene acquisitions by horizontal gene transfer.</title>
        <authorList>
            <person name="Misner I."/>
            <person name="Blouin N."/>
            <person name="Leonard G."/>
            <person name="Richards T.A."/>
            <person name="Lane C.E."/>
        </authorList>
    </citation>
    <scope>NUCLEOTIDE SEQUENCE [LARGE SCALE GENOMIC DNA]</scope>
    <source>
        <strain evidence="10 11">ATCC 34112</strain>
    </source>
</reference>
<dbReference type="InterPro" id="IPR011011">
    <property type="entry name" value="Znf_FYVE_PHD"/>
</dbReference>
<dbReference type="InterPro" id="IPR024610">
    <property type="entry name" value="ING_N_histone-binding"/>
</dbReference>
<dbReference type="CDD" id="cd15587">
    <property type="entry name" value="PHD_Yng1p_like"/>
    <property type="match status" value="1"/>
</dbReference>
<feature type="region of interest" description="Disordered" evidence="8">
    <location>
        <begin position="170"/>
        <end position="201"/>
    </location>
</feature>
<dbReference type="STRING" id="74557.A0A1W0A013"/>
<evidence type="ECO:0000256" key="7">
    <source>
        <dbReference type="ARBA" id="ARBA00023034"/>
    </source>
</evidence>
<evidence type="ECO:0000256" key="2">
    <source>
        <dbReference type="ARBA" id="ARBA00004555"/>
    </source>
</evidence>
<keyword evidence="7" id="KW-0333">Golgi apparatus</keyword>
<protein>
    <submittedName>
        <fullName evidence="10">Trafficking protein particle complex subunit</fullName>
    </submittedName>
</protein>
<comment type="caution">
    <text evidence="10">The sequence shown here is derived from an EMBL/GenBank/DDBJ whole genome shotgun (WGS) entry which is preliminary data.</text>
</comment>
<dbReference type="FunFam" id="3.30.1380.20:FF:000002">
    <property type="entry name" value="Trafficking protein particle complex subunit"/>
    <property type="match status" value="1"/>
</dbReference>
<dbReference type="PANTHER" id="PTHR20902">
    <property type="entry name" value="41-2 PROTEIN ANTIGEN-RELATED"/>
    <property type="match status" value="1"/>
</dbReference>
<dbReference type="GO" id="GO:1990072">
    <property type="term" value="C:TRAPPIII protein complex"/>
    <property type="evidence" value="ECO:0007669"/>
    <property type="project" value="TreeGrafter"/>
</dbReference>
<keyword evidence="11" id="KW-1185">Reference proteome</keyword>
<dbReference type="Pfam" id="PF12998">
    <property type="entry name" value="ING"/>
    <property type="match status" value="2"/>
</dbReference>
<dbReference type="InterPro" id="IPR024096">
    <property type="entry name" value="NO_sig/Golgi_transp_ligand-bd"/>
</dbReference>
<feature type="domain" description="Inhibitor of growth protein N-terminal histone-binding" evidence="9">
    <location>
        <begin position="4"/>
        <end position="140"/>
    </location>
</feature>
<evidence type="ECO:0000256" key="1">
    <source>
        <dbReference type="ARBA" id="ARBA00004240"/>
    </source>
</evidence>
<proteinExistence type="inferred from homology"/>
<dbReference type="CDD" id="cd14943">
    <property type="entry name" value="TRAPPC5_Trs31"/>
    <property type="match status" value="1"/>
</dbReference>
<organism evidence="10 11">
    <name type="scientific">Thraustotheca clavata</name>
    <dbReference type="NCBI Taxonomy" id="74557"/>
    <lineage>
        <taxon>Eukaryota</taxon>
        <taxon>Sar</taxon>
        <taxon>Stramenopiles</taxon>
        <taxon>Oomycota</taxon>
        <taxon>Saprolegniomycetes</taxon>
        <taxon>Saprolegniales</taxon>
        <taxon>Achlyaceae</taxon>
        <taxon>Thraustotheca</taxon>
    </lineage>
</organism>
<name>A0A1W0A013_9STRA</name>
<dbReference type="GO" id="GO:0006888">
    <property type="term" value="P:endoplasmic reticulum to Golgi vesicle-mediated transport"/>
    <property type="evidence" value="ECO:0007669"/>
    <property type="project" value="TreeGrafter"/>
</dbReference>
<evidence type="ECO:0000256" key="4">
    <source>
        <dbReference type="ARBA" id="ARBA00022448"/>
    </source>
</evidence>
<keyword evidence="5" id="KW-0256">Endoplasmic reticulum</keyword>
<dbReference type="PANTHER" id="PTHR20902:SF0">
    <property type="entry name" value="TRAFFICKING PROTEIN PARTICLE COMPLEX SUBUNIT 5"/>
    <property type="match status" value="1"/>
</dbReference>
<dbReference type="EMBL" id="JNBS01000925">
    <property type="protein sequence ID" value="OQS03360.1"/>
    <property type="molecule type" value="Genomic_DNA"/>
</dbReference>
<evidence type="ECO:0000259" key="9">
    <source>
        <dbReference type="SMART" id="SM01408"/>
    </source>
</evidence>
<dbReference type="InterPro" id="IPR013083">
    <property type="entry name" value="Znf_RING/FYVE/PHD"/>
</dbReference>
<dbReference type="GO" id="GO:0005783">
    <property type="term" value="C:endoplasmic reticulum"/>
    <property type="evidence" value="ECO:0007669"/>
    <property type="project" value="UniProtKB-SubCell"/>
</dbReference>
<dbReference type="Pfam" id="PF04051">
    <property type="entry name" value="TRAPP"/>
    <property type="match status" value="1"/>
</dbReference>
<accession>A0A1W0A013</accession>
<dbReference type="Gene3D" id="3.30.1380.20">
    <property type="entry name" value="Trafficking protein particle complex subunit 3"/>
    <property type="match status" value="1"/>
</dbReference>
<evidence type="ECO:0000256" key="6">
    <source>
        <dbReference type="ARBA" id="ARBA00022892"/>
    </source>
</evidence>
<comment type="similarity">
    <text evidence="3">Belongs to the TRAPP small subunits family. BET3 subfamily.</text>
</comment>
<dbReference type="OrthoDB" id="10254842at2759"/>
<evidence type="ECO:0000313" key="10">
    <source>
        <dbReference type="EMBL" id="OQS03360.1"/>
    </source>
</evidence>
<dbReference type="InterPro" id="IPR007194">
    <property type="entry name" value="TRAPP_component"/>
</dbReference>
<evidence type="ECO:0000256" key="3">
    <source>
        <dbReference type="ARBA" id="ARBA00006218"/>
    </source>
</evidence>
<sequence length="521" mass="58492">MGTYLEDYLESIYMLPSEVKRNFELMRELDKATSGILDELRECQAEYLREARERVRVRCTDTSLPEPTEEELRALVEQENVVDVDIPPDGEVVVTSLLSNLKSKRHLVIQKMDEKVAIASQSYDLIDHHIRRLDNDLANYTALLKSNGEYEDEKVVVKKPSAAVAVAAPPAPAPATNKKATVPAATVKKSSSSNRKRNASEAQLEVIPEATVVTAPTHIGLEDLPIDPNEPLYCHCRRVSYGQMIGCDNEDCKYEWFHFDCVGLTEQPAVFFLHFFDLVTLPFWINWGGKMMYDGTSSTINAALSAISLNPTGRGSGSALMLQPAVRTAKKSHLDRSIGRGKNEVSESAFSFLFCEMVQYYQRRVENISDLERLLESAGYGVGVRVLELLSYRDVNGNIARDKLRRETRLINMLQFVVSICWKTLFGKPADALERSTENENEYMIHELDPLTNKFISVPVDMGQLNCAAYIAGAIRGILDSAGFYSQVEAHTVEMGNGLPDKTVFLVKFDERVMKREKLLS</sequence>
<gene>
    <name evidence="10" type="ORF">THRCLA_04347</name>
</gene>
<dbReference type="CDD" id="cd16857">
    <property type="entry name" value="ING_ING1_2"/>
    <property type="match status" value="1"/>
</dbReference>
<feature type="compositionally biased region" description="Low complexity" evidence="8">
    <location>
        <begin position="170"/>
        <end position="193"/>
    </location>
</feature>
<dbReference type="GO" id="GO:1990071">
    <property type="term" value="C:TRAPPII protein complex"/>
    <property type="evidence" value="ECO:0007669"/>
    <property type="project" value="TreeGrafter"/>
</dbReference>
<dbReference type="Proteomes" id="UP000243217">
    <property type="component" value="Unassembled WGS sequence"/>
</dbReference>
<evidence type="ECO:0000256" key="5">
    <source>
        <dbReference type="ARBA" id="ARBA00022824"/>
    </source>
</evidence>